<reference evidence="2 3" key="1">
    <citation type="submission" date="2020-04" db="EMBL/GenBank/DDBJ databases">
        <title>Perkinsus olseni comparative genomics.</title>
        <authorList>
            <person name="Bogema D.R."/>
        </authorList>
    </citation>
    <scope>NUCLEOTIDE SEQUENCE [LARGE SCALE GENOMIC DNA]</scope>
    <source>
        <strain evidence="2">00978-12</strain>
    </source>
</reference>
<sequence length="645" mass="70484">MAMSIIELCSIAEMLSPFVMHSSLSHGLGYRVRSLKVEELARDLGRAEVPHKFDIIDTSNLADYSMFLPLLIAAGPLLADRSDNDRATLATDLMSPKGDSYEDLFRQHLCEVPLWLIPLACGLQVDFMHAENSCDSAARSDLSRLWTAYPQSTVSISAAILSPGMFGATPVRWRRCQSTFERISINHSAELKAAIVSFIGRCSRSLRDSPCGISTCVRFLDMLATSGSLVDVGELCGLLSDVLQAGNAGSLTPALKSLLNLHGLSSTQSVFFREVHLVSDSNGPIGNVVLHSTTDKAVNFPVCSVSKDGFRLLVPDDLKIGTASVRLLPFKSMRNRAGDLIEVPATITTVPDGGPRANGGSPVKQEAPSESEEGLSFTTREWLLNGTMHFVMKVNDEKRRAALERREKVEVKLLPDQPWAVVITTSAVKLATLFLPVAVSLDDIVVKLSALHWAGPHPYPELSWMGLPTLTWGHSRELRMKCWGLCRHPAGGSTSISTAGRFLCRFELVRHAGMYKLRDTLNAQYGHSRVLGDRVHGKYWGGRGPVLLRAKDGSPDVLVLLSADVRYDWTYGLLVNGAACVLTEDVMKKANTEIFGSLPLQIRPESLDPGSGEASVERSVPTGGGRTSKGHSGTFWYTQVRLWFR</sequence>
<dbReference type="AlphaFoldDB" id="A0A7J6P5I5"/>
<comment type="caution">
    <text evidence="2">The sequence shown here is derived from an EMBL/GenBank/DDBJ whole genome shotgun (WGS) entry which is preliminary data.</text>
</comment>
<dbReference type="OrthoDB" id="10410054at2759"/>
<gene>
    <name evidence="2" type="ORF">FOZ60_015550</name>
</gene>
<dbReference type="Proteomes" id="UP000541610">
    <property type="component" value="Unassembled WGS sequence"/>
</dbReference>
<evidence type="ECO:0000313" key="2">
    <source>
        <dbReference type="EMBL" id="KAF4691403.1"/>
    </source>
</evidence>
<dbReference type="EMBL" id="JABANP010000079">
    <property type="protein sequence ID" value="KAF4691403.1"/>
    <property type="molecule type" value="Genomic_DNA"/>
</dbReference>
<protein>
    <submittedName>
        <fullName evidence="2">Uncharacterized protein</fullName>
    </submittedName>
</protein>
<evidence type="ECO:0000256" key="1">
    <source>
        <dbReference type="SAM" id="MobiDB-lite"/>
    </source>
</evidence>
<organism evidence="2 3">
    <name type="scientific">Perkinsus olseni</name>
    <name type="common">Perkinsus atlanticus</name>
    <dbReference type="NCBI Taxonomy" id="32597"/>
    <lineage>
        <taxon>Eukaryota</taxon>
        <taxon>Sar</taxon>
        <taxon>Alveolata</taxon>
        <taxon>Perkinsozoa</taxon>
        <taxon>Perkinsea</taxon>
        <taxon>Perkinsida</taxon>
        <taxon>Perkinsidae</taxon>
        <taxon>Perkinsus</taxon>
    </lineage>
</organism>
<accession>A0A7J6P5I5</accession>
<proteinExistence type="predicted"/>
<evidence type="ECO:0000313" key="3">
    <source>
        <dbReference type="Proteomes" id="UP000541610"/>
    </source>
</evidence>
<feature type="region of interest" description="Disordered" evidence="1">
    <location>
        <begin position="605"/>
        <end position="630"/>
    </location>
</feature>
<feature type="region of interest" description="Disordered" evidence="1">
    <location>
        <begin position="348"/>
        <end position="371"/>
    </location>
</feature>
<name>A0A7J6P5I5_PEROL</name>